<keyword evidence="4 6" id="KW-1133">Transmembrane helix</keyword>
<dbReference type="EMBL" id="LVZK01000001">
    <property type="protein sequence ID" value="OAP87102.1"/>
    <property type="molecule type" value="Genomic_DNA"/>
</dbReference>
<feature type="transmembrane region" description="Helical" evidence="6">
    <location>
        <begin position="95"/>
        <end position="117"/>
    </location>
</feature>
<dbReference type="GO" id="GO:0005886">
    <property type="term" value="C:plasma membrane"/>
    <property type="evidence" value="ECO:0007669"/>
    <property type="project" value="TreeGrafter"/>
</dbReference>
<dbReference type="InterPro" id="IPR007267">
    <property type="entry name" value="GtrA_DPMS_TM"/>
</dbReference>
<evidence type="ECO:0000313" key="9">
    <source>
        <dbReference type="Proteomes" id="UP000078368"/>
    </source>
</evidence>
<keyword evidence="9" id="KW-1185">Reference proteome</keyword>
<dbReference type="RefSeq" id="WP_064231265.1">
    <property type="nucleotide sequence ID" value="NZ_LVZK01000001.1"/>
</dbReference>
<keyword evidence="3 6" id="KW-0812">Transmembrane</keyword>
<dbReference type="AlphaFoldDB" id="A0A179B5X5"/>
<comment type="caution">
    <text evidence="8">The sequence shown here is derived from an EMBL/GenBank/DDBJ whole genome shotgun (WGS) entry which is preliminary data.</text>
</comment>
<dbReference type="Pfam" id="PF04138">
    <property type="entry name" value="GtrA_DPMS_TM"/>
    <property type="match status" value="1"/>
</dbReference>
<dbReference type="GO" id="GO:0000271">
    <property type="term" value="P:polysaccharide biosynthetic process"/>
    <property type="evidence" value="ECO:0007669"/>
    <property type="project" value="InterPro"/>
</dbReference>
<feature type="transmembrane region" description="Helical" evidence="6">
    <location>
        <begin position="57"/>
        <end position="74"/>
    </location>
</feature>
<dbReference type="PANTHER" id="PTHR38459:SF1">
    <property type="entry name" value="PROPHAGE BACTOPRENOL-LINKED GLUCOSE TRANSLOCASE HOMOLOG"/>
    <property type="match status" value="1"/>
</dbReference>
<gene>
    <name evidence="8" type="ORF">A4H34_04815</name>
</gene>
<protein>
    <submittedName>
        <fullName evidence="8">Polysaccharide synthesis protein GtrA</fullName>
    </submittedName>
</protein>
<keyword evidence="5 6" id="KW-0472">Membrane</keyword>
<comment type="similarity">
    <text evidence="2">Belongs to the GtrA family.</text>
</comment>
<evidence type="ECO:0000256" key="4">
    <source>
        <dbReference type="ARBA" id="ARBA00022989"/>
    </source>
</evidence>
<feature type="domain" description="GtrA/DPMS transmembrane" evidence="7">
    <location>
        <begin position="24"/>
        <end position="150"/>
    </location>
</feature>
<organism evidence="8 9">
    <name type="scientific">Peptidiphaga gingivicola</name>
    <dbReference type="NCBI Taxonomy" id="2741497"/>
    <lineage>
        <taxon>Bacteria</taxon>
        <taxon>Bacillati</taxon>
        <taxon>Actinomycetota</taxon>
        <taxon>Actinomycetes</taxon>
        <taxon>Actinomycetales</taxon>
        <taxon>Actinomycetaceae</taxon>
        <taxon>Peptidiphaga</taxon>
    </lineage>
</organism>
<evidence type="ECO:0000259" key="7">
    <source>
        <dbReference type="Pfam" id="PF04138"/>
    </source>
</evidence>
<dbReference type="InterPro" id="IPR051401">
    <property type="entry name" value="GtrA_CellWall_Glycosyl"/>
</dbReference>
<evidence type="ECO:0000313" key="8">
    <source>
        <dbReference type="EMBL" id="OAP87102.1"/>
    </source>
</evidence>
<dbReference type="OrthoDB" id="9807815at2"/>
<proteinExistence type="inferred from homology"/>
<evidence type="ECO:0000256" key="1">
    <source>
        <dbReference type="ARBA" id="ARBA00004141"/>
    </source>
</evidence>
<sequence length="169" mass="18963">MLSNLIRKLLRGQTFREWFVEFLQFCTVGLGAYIVDVGLFNLLAYSLPIDLPGDKSLTAKIVSVTVSVIFAWIANRLWTFKKRRNENKGREFAMFALVNLGGLLIALGCLGFSRYVLHLTTQFADNVSGNIVGLVLGTAFRYVMYRYFVFSPASRREKVASCGEKTADA</sequence>
<evidence type="ECO:0000256" key="3">
    <source>
        <dbReference type="ARBA" id="ARBA00022692"/>
    </source>
</evidence>
<accession>A0A179B5X5</accession>
<dbReference type="STRING" id="1823756.A4H34_04815"/>
<evidence type="ECO:0000256" key="6">
    <source>
        <dbReference type="SAM" id="Phobius"/>
    </source>
</evidence>
<dbReference type="Proteomes" id="UP000078368">
    <property type="component" value="Unassembled WGS sequence"/>
</dbReference>
<evidence type="ECO:0000256" key="2">
    <source>
        <dbReference type="ARBA" id="ARBA00009399"/>
    </source>
</evidence>
<feature type="transmembrane region" description="Helical" evidence="6">
    <location>
        <begin position="21"/>
        <end position="45"/>
    </location>
</feature>
<feature type="transmembrane region" description="Helical" evidence="6">
    <location>
        <begin position="129"/>
        <end position="148"/>
    </location>
</feature>
<reference evidence="8 9" key="1">
    <citation type="submission" date="2016-04" db="EMBL/GenBank/DDBJ databases">
        <title>Peptidophaga gingivicola gen. nov., sp. nov., isolated from human subgingival plaque.</title>
        <authorList>
            <person name="Beall C.J."/>
            <person name="Mokrzan E.M."/>
            <person name="Griffen A.L."/>
            <person name="Leys E.J."/>
        </authorList>
    </citation>
    <scope>NUCLEOTIDE SEQUENCE [LARGE SCALE GENOMIC DNA]</scope>
    <source>
        <strain evidence="8 9">BA112</strain>
    </source>
</reference>
<dbReference type="PANTHER" id="PTHR38459">
    <property type="entry name" value="PROPHAGE BACTOPRENOL-LINKED GLUCOSE TRANSLOCASE HOMOLOG"/>
    <property type="match status" value="1"/>
</dbReference>
<name>A0A179B5X5_9ACTO</name>
<evidence type="ECO:0000256" key="5">
    <source>
        <dbReference type="ARBA" id="ARBA00023136"/>
    </source>
</evidence>
<comment type="subcellular location">
    <subcellularLocation>
        <location evidence="1">Membrane</location>
        <topology evidence="1">Multi-pass membrane protein</topology>
    </subcellularLocation>
</comment>